<dbReference type="OMA" id="GRIGHQI"/>
<sequence length="185" mass="21015">MTEKVVESILERIGVAIWIQIHDIPAPYMTREVSEDICGNVGIVDKTTQLSEMVGGSFMRVRVVIDVSLPLCRGRLISFDEGDEAWVSFKYERLPNIGYWCGCLNHSDKDCDRWIESDGSLKNDDKEYGPWIRTTMAALNKKSVIRVLGFFEARKKKQQPVNQWGGDDTSRAAMGWPKLPVTVEM</sequence>
<dbReference type="InterPro" id="IPR040256">
    <property type="entry name" value="At4g02000-like"/>
</dbReference>
<feature type="domain" description="Zinc knuckle CX2CX4HX4C" evidence="1">
    <location>
        <begin position="65"/>
        <end position="112"/>
    </location>
</feature>
<name>A0A7N2LY80_QUELO</name>
<dbReference type="Gramene" id="QL06p024463:mrna">
    <property type="protein sequence ID" value="QL06p024463:mrna"/>
    <property type="gene ID" value="QL06p024463"/>
</dbReference>
<evidence type="ECO:0000313" key="2">
    <source>
        <dbReference type="EnsemblPlants" id="QL06p024463:mrna"/>
    </source>
</evidence>
<dbReference type="Pfam" id="PF14392">
    <property type="entry name" value="zf-CCHC_4"/>
    <property type="match status" value="1"/>
</dbReference>
<reference evidence="2" key="2">
    <citation type="submission" date="2021-01" db="UniProtKB">
        <authorList>
            <consortium name="EnsemblPlants"/>
        </authorList>
    </citation>
    <scope>IDENTIFICATION</scope>
</reference>
<dbReference type="EnsemblPlants" id="QL06p024463:mrna">
    <property type="protein sequence ID" value="QL06p024463:mrna"/>
    <property type="gene ID" value="QL06p024463"/>
</dbReference>
<evidence type="ECO:0000313" key="3">
    <source>
        <dbReference type="Proteomes" id="UP000594261"/>
    </source>
</evidence>
<proteinExistence type="predicted"/>
<protein>
    <recommendedName>
        <fullName evidence="1">Zinc knuckle CX2CX4HX4C domain-containing protein</fullName>
    </recommendedName>
</protein>
<dbReference type="InParanoid" id="A0A7N2LY80"/>
<dbReference type="InterPro" id="IPR025836">
    <property type="entry name" value="Zn_knuckle_CX2CX4HX4C"/>
</dbReference>
<organism evidence="2 3">
    <name type="scientific">Quercus lobata</name>
    <name type="common">Valley oak</name>
    <dbReference type="NCBI Taxonomy" id="97700"/>
    <lineage>
        <taxon>Eukaryota</taxon>
        <taxon>Viridiplantae</taxon>
        <taxon>Streptophyta</taxon>
        <taxon>Embryophyta</taxon>
        <taxon>Tracheophyta</taxon>
        <taxon>Spermatophyta</taxon>
        <taxon>Magnoliopsida</taxon>
        <taxon>eudicotyledons</taxon>
        <taxon>Gunneridae</taxon>
        <taxon>Pentapetalae</taxon>
        <taxon>rosids</taxon>
        <taxon>fabids</taxon>
        <taxon>Fagales</taxon>
        <taxon>Fagaceae</taxon>
        <taxon>Quercus</taxon>
    </lineage>
</organism>
<dbReference type="Proteomes" id="UP000594261">
    <property type="component" value="Chromosome 6"/>
</dbReference>
<dbReference type="AlphaFoldDB" id="A0A7N2LY80"/>
<dbReference type="PANTHER" id="PTHR31286:SF167">
    <property type="entry name" value="OS09G0268800 PROTEIN"/>
    <property type="match status" value="1"/>
</dbReference>
<accession>A0A7N2LY80</accession>
<reference evidence="2 3" key="1">
    <citation type="journal article" date="2016" name="G3 (Bethesda)">
        <title>First Draft Assembly and Annotation of the Genome of a California Endemic Oak Quercus lobata Nee (Fagaceae).</title>
        <authorList>
            <person name="Sork V.L."/>
            <person name="Fitz-Gibbon S.T."/>
            <person name="Puiu D."/>
            <person name="Crepeau M."/>
            <person name="Gugger P.F."/>
            <person name="Sherman R."/>
            <person name="Stevens K."/>
            <person name="Langley C.H."/>
            <person name="Pellegrini M."/>
            <person name="Salzberg S.L."/>
        </authorList>
    </citation>
    <scope>NUCLEOTIDE SEQUENCE [LARGE SCALE GENOMIC DNA]</scope>
    <source>
        <strain evidence="2 3">cv. SW786</strain>
    </source>
</reference>
<evidence type="ECO:0000259" key="1">
    <source>
        <dbReference type="Pfam" id="PF14392"/>
    </source>
</evidence>
<dbReference type="EMBL" id="LRBV02000006">
    <property type="status" value="NOT_ANNOTATED_CDS"/>
    <property type="molecule type" value="Genomic_DNA"/>
</dbReference>
<keyword evidence="3" id="KW-1185">Reference proteome</keyword>
<dbReference type="PANTHER" id="PTHR31286">
    <property type="entry name" value="GLYCINE-RICH CELL WALL STRUCTURAL PROTEIN 1.8-LIKE"/>
    <property type="match status" value="1"/>
</dbReference>